<dbReference type="Gene3D" id="3.40.50.360">
    <property type="match status" value="1"/>
</dbReference>
<evidence type="ECO:0000313" key="1">
    <source>
        <dbReference type="EMBL" id="MBF4694939.1"/>
    </source>
</evidence>
<sequence length="174" mass="19129">MNQSDQQSSDASALPKCLIVVYSYHHNNTAKIAQALSEVLMAQIKTPDQIVQEELADYDLIGFGAGIAGGKHYRPLLDLIDGFEPIIAASQDSQQKCFIFSTSAIISAEKIFNDHTALRDKLVSKGFSVIDEFSCRGLNTNSFLKFFGGMGRGRPNAEDLDNARKFAHTVLEKI</sequence>
<evidence type="ECO:0000313" key="2">
    <source>
        <dbReference type="Proteomes" id="UP000614200"/>
    </source>
</evidence>
<dbReference type="Proteomes" id="UP000614200">
    <property type="component" value="Unassembled WGS sequence"/>
</dbReference>
<proteinExistence type="predicted"/>
<keyword evidence="2" id="KW-1185">Reference proteome</keyword>
<gene>
    <name evidence="1" type="ORF">ISU02_17710</name>
</gene>
<organism evidence="1 2">
    <name type="scientific">Fusibacter ferrireducens</name>
    <dbReference type="NCBI Taxonomy" id="2785058"/>
    <lineage>
        <taxon>Bacteria</taxon>
        <taxon>Bacillati</taxon>
        <taxon>Bacillota</taxon>
        <taxon>Clostridia</taxon>
        <taxon>Eubacteriales</taxon>
        <taxon>Eubacteriales Family XII. Incertae Sedis</taxon>
        <taxon>Fusibacter</taxon>
    </lineage>
</organism>
<protein>
    <submittedName>
        <fullName evidence="1">Flavodoxin</fullName>
    </submittedName>
</protein>
<dbReference type="InterPro" id="IPR029039">
    <property type="entry name" value="Flavoprotein-like_sf"/>
</dbReference>
<dbReference type="SUPFAM" id="SSF52218">
    <property type="entry name" value="Flavoproteins"/>
    <property type="match status" value="1"/>
</dbReference>
<name>A0ABR9ZZB0_9FIRM</name>
<reference evidence="1 2" key="1">
    <citation type="submission" date="2020-11" db="EMBL/GenBank/DDBJ databases">
        <title>Fusibacter basophilias sp. nov.</title>
        <authorList>
            <person name="Qiu D."/>
        </authorList>
    </citation>
    <scope>NUCLEOTIDE SEQUENCE [LARGE SCALE GENOMIC DNA]</scope>
    <source>
        <strain evidence="1 2">Q10-2</strain>
    </source>
</reference>
<comment type="caution">
    <text evidence="1">The sequence shown here is derived from an EMBL/GenBank/DDBJ whole genome shotgun (WGS) entry which is preliminary data.</text>
</comment>
<accession>A0ABR9ZZB0</accession>
<dbReference type="EMBL" id="JADKNH010000011">
    <property type="protein sequence ID" value="MBF4694939.1"/>
    <property type="molecule type" value="Genomic_DNA"/>
</dbReference>